<keyword evidence="1" id="KW-0472">Membrane</keyword>
<gene>
    <name evidence="2" type="ORF">DYBT9623_03146</name>
</gene>
<dbReference type="Proteomes" id="UP000679725">
    <property type="component" value="Unassembled WGS sequence"/>
</dbReference>
<protein>
    <submittedName>
        <fullName evidence="2">Uncharacterized protein</fullName>
    </submittedName>
</protein>
<accession>A0ABN7R8R9</accession>
<keyword evidence="1" id="KW-1133">Transmembrane helix</keyword>
<keyword evidence="3" id="KW-1185">Reference proteome</keyword>
<comment type="caution">
    <text evidence="2">The sequence shown here is derived from an EMBL/GenBank/DDBJ whole genome shotgun (WGS) entry which is preliminary data.</text>
</comment>
<reference evidence="2 3" key="1">
    <citation type="submission" date="2021-04" db="EMBL/GenBank/DDBJ databases">
        <authorList>
            <person name="Rodrigo-Torres L."/>
            <person name="Arahal R. D."/>
            <person name="Lucena T."/>
        </authorList>
    </citation>
    <scope>NUCLEOTIDE SEQUENCE [LARGE SCALE GENOMIC DNA]</scope>
    <source>
        <strain evidence="2 3">CECT 9623</strain>
    </source>
</reference>
<feature type="transmembrane region" description="Helical" evidence="1">
    <location>
        <begin position="12"/>
        <end position="32"/>
    </location>
</feature>
<keyword evidence="1" id="KW-0812">Transmembrane</keyword>
<dbReference type="RefSeq" id="WP_215234472.1">
    <property type="nucleotide sequence ID" value="NZ_CAJRAU010000004.1"/>
</dbReference>
<proteinExistence type="predicted"/>
<organism evidence="2 3">
    <name type="scientific">Dyadobacter linearis</name>
    <dbReference type="NCBI Taxonomy" id="2823330"/>
    <lineage>
        <taxon>Bacteria</taxon>
        <taxon>Pseudomonadati</taxon>
        <taxon>Bacteroidota</taxon>
        <taxon>Cytophagia</taxon>
        <taxon>Cytophagales</taxon>
        <taxon>Spirosomataceae</taxon>
        <taxon>Dyadobacter</taxon>
    </lineage>
</organism>
<name>A0ABN7R8R9_9BACT</name>
<evidence type="ECO:0000313" key="2">
    <source>
        <dbReference type="EMBL" id="CAG5070600.1"/>
    </source>
</evidence>
<evidence type="ECO:0000256" key="1">
    <source>
        <dbReference type="SAM" id="Phobius"/>
    </source>
</evidence>
<evidence type="ECO:0000313" key="3">
    <source>
        <dbReference type="Proteomes" id="UP000679725"/>
    </source>
</evidence>
<sequence length="168" mass="19532">MEQSTVKRKWANWKFVVFIIILLAVFVKFFVLDEHDENATVTVALDLGQVAFRNEQEVEAILGPGKLDSYFSDAKAGCEKCPKRIYREGKIEIIFINEIADRIVLKDLSDYEFENRVILGLLNLKENIEPKLDEDEIKRWDNYEKYTQIAAFSAKGDLDYILIKCKTE</sequence>
<dbReference type="EMBL" id="CAJRAU010000004">
    <property type="protein sequence ID" value="CAG5070600.1"/>
    <property type="molecule type" value="Genomic_DNA"/>
</dbReference>